<dbReference type="PANTHER" id="PTHR44591:SF23">
    <property type="entry name" value="CHEY SUBFAMILY"/>
    <property type="match status" value="1"/>
</dbReference>
<dbReference type="SMART" id="SM00448">
    <property type="entry name" value="REC"/>
    <property type="match status" value="1"/>
</dbReference>
<dbReference type="PANTHER" id="PTHR44591">
    <property type="entry name" value="STRESS RESPONSE REGULATOR PROTEIN 1"/>
    <property type="match status" value="1"/>
</dbReference>
<reference evidence="3" key="1">
    <citation type="submission" date="2018-06" db="EMBL/GenBank/DDBJ databases">
        <authorList>
            <person name="Zhirakovskaya E."/>
        </authorList>
    </citation>
    <scope>NUCLEOTIDE SEQUENCE</scope>
</reference>
<evidence type="ECO:0000256" key="1">
    <source>
        <dbReference type="ARBA" id="ARBA00022553"/>
    </source>
</evidence>
<evidence type="ECO:0000313" key="3">
    <source>
        <dbReference type="EMBL" id="VAX16472.1"/>
    </source>
</evidence>
<dbReference type="EMBL" id="UOGC01000028">
    <property type="protein sequence ID" value="VAX16472.1"/>
    <property type="molecule type" value="Genomic_DNA"/>
</dbReference>
<keyword evidence="1" id="KW-0597">Phosphoprotein</keyword>
<dbReference type="InterPro" id="IPR050595">
    <property type="entry name" value="Bact_response_regulator"/>
</dbReference>
<dbReference type="InterPro" id="IPR011006">
    <property type="entry name" value="CheY-like_superfamily"/>
</dbReference>
<dbReference type="GO" id="GO:0000160">
    <property type="term" value="P:phosphorelay signal transduction system"/>
    <property type="evidence" value="ECO:0007669"/>
    <property type="project" value="InterPro"/>
</dbReference>
<feature type="domain" description="Response regulatory" evidence="2">
    <location>
        <begin position="3"/>
        <end position="120"/>
    </location>
</feature>
<dbReference type="Gene3D" id="3.40.50.2300">
    <property type="match status" value="1"/>
</dbReference>
<organism evidence="3">
    <name type="scientific">hydrothermal vent metagenome</name>
    <dbReference type="NCBI Taxonomy" id="652676"/>
    <lineage>
        <taxon>unclassified sequences</taxon>
        <taxon>metagenomes</taxon>
        <taxon>ecological metagenomes</taxon>
    </lineage>
</organism>
<dbReference type="PROSITE" id="PS50110">
    <property type="entry name" value="RESPONSE_REGULATORY"/>
    <property type="match status" value="1"/>
</dbReference>
<dbReference type="InterPro" id="IPR001789">
    <property type="entry name" value="Sig_transdc_resp-reg_receiver"/>
</dbReference>
<dbReference type="AlphaFoldDB" id="A0A3B1BK29"/>
<accession>A0A3B1BK29</accession>
<gene>
    <name evidence="3" type="ORF">MNBD_NITROSPINAE01-481</name>
</gene>
<dbReference type="SUPFAM" id="SSF52172">
    <property type="entry name" value="CheY-like"/>
    <property type="match status" value="1"/>
</dbReference>
<proteinExistence type="predicted"/>
<sequence>MASILVIDDDDQVRDVIYQMLKGAGYEVAQASDGKIGVNLYKSAPADLVITDILMPNEDGLEAITELRKDFPDVKIIAISGGGRVVNSDFLNIASSFGAMKTLKKPFDKKALLSAVESVLSA</sequence>
<dbReference type="Pfam" id="PF00072">
    <property type="entry name" value="Response_reg"/>
    <property type="match status" value="1"/>
</dbReference>
<name>A0A3B1BK29_9ZZZZ</name>
<evidence type="ECO:0000259" key="2">
    <source>
        <dbReference type="PROSITE" id="PS50110"/>
    </source>
</evidence>
<protein>
    <recommendedName>
        <fullName evidence="2">Response regulatory domain-containing protein</fullName>
    </recommendedName>
</protein>